<dbReference type="HOGENOM" id="CLU_132679_0_0_6"/>
<proteinExistence type="predicted"/>
<evidence type="ECO:0000313" key="2">
    <source>
        <dbReference type="EMBL" id="ACH66551.1"/>
    </source>
</evidence>
<dbReference type="CDD" id="cd00093">
    <property type="entry name" value="HTH_XRE"/>
    <property type="match status" value="1"/>
</dbReference>
<organism evidence="2 3">
    <name type="scientific">Aliivibrio fischeri (strain MJ11)</name>
    <name type="common">Vibrio fischeri</name>
    <dbReference type="NCBI Taxonomy" id="388396"/>
    <lineage>
        <taxon>Bacteria</taxon>
        <taxon>Pseudomonadati</taxon>
        <taxon>Pseudomonadota</taxon>
        <taxon>Gammaproteobacteria</taxon>
        <taxon>Vibrionales</taxon>
        <taxon>Vibrionaceae</taxon>
        <taxon>Aliivibrio</taxon>
    </lineage>
</organism>
<evidence type="ECO:0000313" key="3">
    <source>
        <dbReference type="Proteomes" id="UP000001857"/>
    </source>
</evidence>
<dbReference type="InterPro" id="IPR010982">
    <property type="entry name" value="Lambda_DNA-bd_dom_sf"/>
</dbReference>
<protein>
    <submittedName>
        <fullName evidence="2">Helix-turn-helix domain protein</fullName>
    </submittedName>
</protein>
<name>B5FEJ2_ALIFM</name>
<sequence length="145" mass="16644">MYHYTESGLSYVYLTNGFNIEVIDGEEFVGIDNLHELHRLISKNIIDQIRPISNDEFKFIRVELNMSQKGLGNLLGVDSQTVARWEKGQTAIPRTADVTLRALYIESNDEDSQVGLLLTMLSDVEIESKMTELHLEEQNKEWRVA</sequence>
<dbReference type="Proteomes" id="UP000001857">
    <property type="component" value="Chromosome I"/>
</dbReference>
<reference evidence="2 3" key="2">
    <citation type="journal article" date="2009" name="Nature">
        <title>A single regulatory gene is sufficient to alter bacterial host range.</title>
        <authorList>
            <person name="Mandel M.J."/>
            <person name="Wollenberg M.S."/>
            <person name="Stabb E.V."/>
            <person name="Visick K.L."/>
            <person name="Ruby E.G."/>
        </authorList>
    </citation>
    <scope>NUCLEOTIDE SEQUENCE [LARGE SCALE GENOMIC DNA]</scope>
    <source>
        <strain evidence="2 3">MJ11</strain>
    </source>
</reference>
<dbReference type="InterPro" id="IPR001387">
    <property type="entry name" value="Cro/C1-type_HTH"/>
</dbReference>
<dbReference type="GO" id="GO:0003677">
    <property type="term" value="F:DNA binding"/>
    <property type="evidence" value="ECO:0007669"/>
    <property type="project" value="InterPro"/>
</dbReference>
<dbReference type="SUPFAM" id="SSF47413">
    <property type="entry name" value="lambda repressor-like DNA-binding domains"/>
    <property type="match status" value="1"/>
</dbReference>
<dbReference type="RefSeq" id="WP_012533814.1">
    <property type="nucleotide sequence ID" value="NC_011184.1"/>
</dbReference>
<evidence type="ECO:0000259" key="1">
    <source>
        <dbReference type="PROSITE" id="PS50943"/>
    </source>
</evidence>
<dbReference type="Gene3D" id="1.10.260.40">
    <property type="entry name" value="lambda repressor-like DNA-binding domains"/>
    <property type="match status" value="1"/>
</dbReference>
<dbReference type="PROSITE" id="PS50943">
    <property type="entry name" value="HTH_CROC1"/>
    <property type="match status" value="1"/>
</dbReference>
<dbReference type="EMBL" id="CP001139">
    <property type="protein sequence ID" value="ACH66551.1"/>
    <property type="molecule type" value="Genomic_DNA"/>
</dbReference>
<dbReference type="Pfam" id="PF01381">
    <property type="entry name" value="HTH_3"/>
    <property type="match status" value="1"/>
</dbReference>
<feature type="domain" description="HTH cro/C1-type" evidence="1">
    <location>
        <begin position="57"/>
        <end position="93"/>
    </location>
</feature>
<gene>
    <name evidence="2" type="ordered locus">VFMJ11_1538</name>
</gene>
<dbReference type="KEGG" id="vfm:VFMJ11_1538"/>
<dbReference type="AlphaFoldDB" id="B5FEJ2"/>
<reference evidence="3" key="1">
    <citation type="submission" date="2008-08" db="EMBL/GenBank/DDBJ databases">
        <title>Complete sequence of Vibrio fischeri strain MJ11.</title>
        <authorList>
            <person name="Mandel M.J."/>
            <person name="Stabb E.V."/>
            <person name="Ruby E.G."/>
            <person name="Ferriera S."/>
            <person name="Johnson J."/>
            <person name="Kravitz S."/>
            <person name="Beeson K."/>
            <person name="Sutton G."/>
            <person name="Rogers Y.-H."/>
            <person name="Friedman R."/>
            <person name="Frazier M."/>
            <person name="Venter J.C."/>
        </authorList>
    </citation>
    <scope>NUCLEOTIDE SEQUENCE [LARGE SCALE GENOMIC DNA]</scope>
    <source>
        <strain evidence="3">MJ11</strain>
    </source>
</reference>
<accession>B5FEJ2</accession>